<sequence length="479" mass="47315">MPSQSHSPPITRCLLVATLFALGFFATISLSNGYVSRSLQKHSPSPTDEPPVPSHEKRLLGLGGILTFLPSDILTPLIPELVSEIPKLLPPPNVLSTQPPDGVPLITGGQASLPLTVLPLPTGAQLGGLVDHLGSLLQGVAPALASGIIATLTNEALGIISSAEAIATDVASLGSQIAHSQVQAPDALSQIGGLIGSLDSKVNDIVGSVASGLSSNIPLPVLQELSQIASSGLENIVKATDGPLSVVGDLIEHNVCGLVTPVDGVLATVAGICGQLPSAVAQLSSELATAPLTNPDVILTGDASAITIFPASSTNSGSPGAITATPTSPAQNSQDQGSLTNPITSGGTGSSSNSAANSAASSPPSGQPPSNGNSATSPLGSQPSPGQPPASASAPGATGEQPPTTIATSPPITGSVQPGGGSSTSQATITGPDGVVTITEYQTTTQPCASDTMQASTGHLDGHRALSWGGLPYNIPGKL</sequence>
<evidence type="ECO:0000313" key="1">
    <source>
        <dbReference type="EMBL" id="KAJ8105147.1"/>
    </source>
</evidence>
<dbReference type="Proteomes" id="UP001153334">
    <property type="component" value="Unassembled WGS sequence"/>
</dbReference>
<proteinExistence type="predicted"/>
<keyword evidence="2" id="KW-1185">Reference proteome</keyword>
<protein>
    <submittedName>
        <fullName evidence="1">Uncharacterized protein</fullName>
    </submittedName>
</protein>
<name>A0ACC2HQ20_9PEZI</name>
<reference evidence="1" key="1">
    <citation type="submission" date="2022-11" db="EMBL/GenBank/DDBJ databases">
        <title>Genome Sequence of Nemania bipapillata.</title>
        <authorList>
            <person name="Buettner E."/>
        </authorList>
    </citation>
    <scope>NUCLEOTIDE SEQUENCE</scope>
    <source>
        <strain evidence="1">CP14</strain>
    </source>
</reference>
<dbReference type="EMBL" id="JAPESX010003353">
    <property type="protein sequence ID" value="KAJ8105147.1"/>
    <property type="molecule type" value="Genomic_DNA"/>
</dbReference>
<organism evidence="1 2">
    <name type="scientific">Nemania bipapillata</name>
    <dbReference type="NCBI Taxonomy" id="110536"/>
    <lineage>
        <taxon>Eukaryota</taxon>
        <taxon>Fungi</taxon>
        <taxon>Dikarya</taxon>
        <taxon>Ascomycota</taxon>
        <taxon>Pezizomycotina</taxon>
        <taxon>Sordariomycetes</taxon>
        <taxon>Xylariomycetidae</taxon>
        <taxon>Xylariales</taxon>
        <taxon>Xylariaceae</taxon>
        <taxon>Nemania</taxon>
    </lineage>
</organism>
<evidence type="ECO:0000313" key="2">
    <source>
        <dbReference type="Proteomes" id="UP001153334"/>
    </source>
</evidence>
<accession>A0ACC2HQ20</accession>
<comment type="caution">
    <text evidence="1">The sequence shown here is derived from an EMBL/GenBank/DDBJ whole genome shotgun (WGS) entry which is preliminary data.</text>
</comment>
<gene>
    <name evidence="1" type="ORF">ONZ43_g7542</name>
</gene>